<dbReference type="PROSITE" id="PS51123">
    <property type="entry name" value="OMPA_2"/>
    <property type="match status" value="1"/>
</dbReference>
<evidence type="ECO:0000313" key="8">
    <source>
        <dbReference type="EMBL" id="GLI55892.1"/>
    </source>
</evidence>
<dbReference type="CDD" id="cd07185">
    <property type="entry name" value="OmpA_C-like"/>
    <property type="match status" value="1"/>
</dbReference>
<evidence type="ECO:0000256" key="2">
    <source>
        <dbReference type="ARBA" id="ARBA00023136"/>
    </source>
</evidence>
<feature type="chain" id="PRO_5040935671" description="OmpA-like domain-containing protein" evidence="6">
    <location>
        <begin position="24"/>
        <end position="207"/>
    </location>
</feature>
<keyword evidence="5" id="KW-0175">Coiled coil</keyword>
<feature type="domain" description="OmpA-like" evidence="7">
    <location>
        <begin position="92"/>
        <end position="207"/>
    </location>
</feature>
<keyword evidence="9" id="KW-1185">Reference proteome</keyword>
<reference evidence="8" key="1">
    <citation type="submission" date="2022-12" db="EMBL/GenBank/DDBJ databases">
        <title>Reference genome sequencing for broad-spectrum identification of bacterial and archaeal isolates by mass spectrometry.</title>
        <authorList>
            <person name="Sekiguchi Y."/>
            <person name="Tourlousse D.M."/>
        </authorList>
    </citation>
    <scope>NUCLEOTIDE SEQUENCE</scope>
    <source>
        <strain evidence="8">10succ1</strain>
    </source>
</reference>
<protein>
    <recommendedName>
        <fullName evidence="7">OmpA-like domain-containing protein</fullName>
    </recommendedName>
</protein>
<evidence type="ECO:0000256" key="4">
    <source>
        <dbReference type="PROSITE-ProRule" id="PRU00473"/>
    </source>
</evidence>
<dbReference type="InterPro" id="IPR050330">
    <property type="entry name" value="Bact_OuterMem_StrucFunc"/>
</dbReference>
<dbReference type="InterPro" id="IPR006664">
    <property type="entry name" value="OMP_bac"/>
</dbReference>
<evidence type="ECO:0000313" key="9">
    <source>
        <dbReference type="Proteomes" id="UP001144471"/>
    </source>
</evidence>
<dbReference type="Gene3D" id="3.30.1330.60">
    <property type="entry name" value="OmpA-like domain"/>
    <property type="match status" value="1"/>
</dbReference>
<sequence length="207" mass="22949">MKKILISLAAVTLLVGCSSAKKADTLNNMETSLARVEQENADVQEMLEGYKSDIQSAKATISSLESDINAIDAFVNPETVFDKDGVIIKQERDTLTLIMPTDVVFDFNKATIKNEFKPMLDTVAEALNIYTALQVKIDGHTDNVGEYNYNMSLSKKRAESAKNYLVSKGVDTKRVETEGFSFSKPVASNATQEGRDKNRRIEVILKK</sequence>
<dbReference type="GO" id="GO:0009279">
    <property type="term" value="C:cell outer membrane"/>
    <property type="evidence" value="ECO:0007669"/>
    <property type="project" value="UniProtKB-SubCell"/>
</dbReference>
<evidence type="ECO:0000259" key="7">
    <source>
        <dbReference type="PROSITE" id="PS51123"/>
    </source>
</evidence>
<feature type="coiled-coil region" evidence="5">
    <location>
        <begin position="26"/>
        <end position="67"/>
    </location>
</feature>
<dbReference type="Pfam" id="PF00691">
    <property type="entry name" value="OmpA"/>
    <property type="match status" value="1"/>
</dbReference>
<dbReference type="AlphaFoldDB" id="A0A9W6LMR1"/>
<dbReference type="EMBL" id="BSDY01000005">
    <property type="protein sequence ID" value="GLI55892.1"/>
    <property type="molecule type" value="Genomic_DNA"/>
</dbReference>
<evidence type="ECO:0000256" key="6">
    <source>
        <dbReference type="SAM" id="SignalP"/>
    </source>
</evidence>
<gene>
    <name evidence="8" type="ORF">PM10SUCC1_14060</name>
</gene>
<name>A0A9W6LMR1_9FUSO</name>
<comment type="subcellular location">
    <subcellularLocation>
        <location evidence="1">Cell outer membrane</location>
    </subcellularLocation>
</comment>
<dbReference type="InterPro" id="IPR006665">
    <property type="entry name" value="OmpA-like"/>
</dbReference>
<accession>A0A9W6LMR1</accession>
<dbReference type="RefSeq" id="WP_281834687.1">
    <property type="nucleotide sequence ID" value="NZ_BSDY01000005.1"/>
</dbReference>
<dbReference type="PANTHER" id="PTHR30329:SF21">
    <property type="entry name" value="LIPOPROTEIN YIAD-RELATED"/>
    <property type="match status" value="1"/>
</dbReference>
<dbReference type="PANTHER" id="PTHR30329">
    <property type="entry name" value="STATOR ELEMENT OF FLAGELLAR MOTOR COMPLEX"/>
    <property type="match status" value="1"/>
</dbReference>
<dbReference type="SUPFAM" id="SSF103088">
    <property type="entry name" value="OmpA-like"/>
    <property type="match status" value="1"/>
</dbReference>
<feature type="signal peptide" evidence="6">
    <location>
        <begin position="1"/>
        <end position="23"/>
    </location>
</feature>
<keyword evidence="3" id="KW-0998">Cell outer membrane</keyword>
<dbReference type="PROSITE" id="PS51257">
    <property type="entry name" value="PROKAR_LIPOPROTEIN"/>
    <property type="match status" value="1"/>
</dbReference>
<evidence type="ECO:0000256" key="5">
    <source>
        <dbReference type="SAM" id="Coils"/>
    </source>
</evidence>
<proteinExistence type="predicted"/>
<keyword evidence="6" id="KW-0732">Signal</keyword>
<evidence type="ECO:0000256" key="3">
    <source>
        <dbReference type="ARBA" id="ARBA00023237"/>
    </source>
</evidence>
<comment type="caution">
    <text evidence="8">The sequence shown here is derived from an EMBL/GenBank/DDBJ whole genome shotgun (WGS) entry which is preliminary data.</text>
</comment>
<dbReference type="Proteomes" id="UP001144471">
    <property type="component" value="Unassembled WGS sequence"/>
</dbReference>
<keyword evidence="2 4" id="KW-0472">Membrane</keyword>
<evidence type="ECO:0000256" key="1">
    <source>
        <dbReference type="ARBA" id="ARBA00004442"/>
    </source>
</evidence>
<dbReference type="PRINTS" id="PR01021">
    <property type="entry name" value="OMPADOMAIN"/>
</dbReference>
<dbReference type="InterPro" id="IPR036737">
    <property type="entry name" value="OmpA-like_sf"/>
</dbReference>
<organism evidence="8 9">
    <name type="scientific">Propionigenium maris DSM 9537</name>
    <dbReference type="NCBI Taxonomy" id="1123000"/>
    <lineage>
        <taxon>Bacteria</taxon>
        <taxon>Fusobacteriati</taxon>
        <taxon>Fusobacteriota</taxon>
        <taxon>Fusobacteriia</taxon>
        <taxon>Fusobacteriales</taxon>
        <taxon>Fusobacteriaceae</taxon>
        <taxon>Propionigenium</taxon>
    </lineage>
</organism>